<dbReference type="Pfam" id="PF00211">
    <property type="entry name" value="Guanylate_cyc"/>
    <property type="match status" value="1"/>
</dbReference>
<name>A0A1J4JRZ7_9EUKA</name>
<dbReference type="SUPFAM" id="SSF55073">
    <property type="entry name" value="Nucleotide cyclase"/>
    <property type="match status" value="1"/>
</dbReference>
<dbReference type="Proteomes" id="UP000179807">
    <property type="component" value="Unassembled WGS sequence"/>
</dbReference>
<dbReference type="EMBL" id="MLAK01000961">
    <property type="protein sequence ID" value="OHT00284.1"/>
    <property type="molecule type" value="Genomic_DNA"/>
</dbReference>
<organism evidence="3 4">
    <name type="scientific">Tritrichomonas foetus</name>
    <dbReference type="NCBI Taxonomy" id="1144522"/>
    <lineage>
        <taxon>Eukaryota</taxon>
        <taxon>Metamonada</taxon>
        <taxon>Parabasalia</taxon>
        <taxon>Tritrichomonadida</taxon>
        <taxon>Tritrichomonadidae</taxon>
        <taxon>Tritrichomonas</taxon>
    </lineage>
</organism>
<feature type="transmembrane region" description="Helical" evidence="1">
    <location>
        <begin position="167"/>
        <end position="188"/>
    </location>
</feature>
<dbReference type="GeneID" id="94843544"/>
<keyword evidence="1" id="KW-0812">Transmembrane</keyword>
<gene>
    <name evidence="3" type="ORF">TRFO_33035</name>
</gene>
<accession>A0A1J4JRZ7</accession>
<dbReference type="InterPro" id="IPR029787">
    <property type="entry name" value="Nucleotide_cyclase"/>
</dbReference>
<protein>
    <recommendedName>
        <fullName evidence="2">Guanylate cyclase domain-containing protein</fullName>
    </recommendedName>
</protein>
<feature type="transmembrane region" description="Helical" evidence="1">
    <location>
        <begin position="494"/>
        <end position="513"/>
    </location>
</feature>
<dbReference type="Gene3D" id="3.30.70.1230">
    <property type="entry name" value="Nucleotide cyclase"/>
    <property type="match status" value="1"/>
</dbReference>
<dbReference type="PANTHER" id="PTHR45655">
    <property type="entry name" value="GUANYLATE CYCLASE SOLUBLE SUBUNIT BETA-2"/>
    <property type="match status" value="1"/>
</dbReference>
<evidence type="ECO:0000313" key="3">
    <source>
        <dbReference type="EMBL" id="OHT00284.1"/>
    </source>
</evidence>
<proteinExistence type="predicted"/>
<comment type="caution">
    <text evidence="3">The sequence shown here is derived from an EMBL/GenBank/DDBJ whole genome shotgun (WGS) entry which is preliminary data.</text>
</comment>
<reference evidence="3" key="1">
    <citation type="submission" date="2016-10" db="EMBL/GenBank/DDBJ databases">
        <authorList>
            <person name="Benchimol M."/>
            <person name="Almeida L.G."/>
            <person name="Vasconcelos A.T."/>
            <person name="Perreira-Neves A."/>
            <person name="Rosa I.A."/>
            <person name="Tasca T."/>
            <person name="Bogo M.R."/>
            <person name="de Souza W."/>
        </authorList>
    </citation>
    <scope>NUCLEOTIDE SEQUENCE [LARGE SCALE GENOMIC DNA]</scope>
    <source>
        <strain evidence="3">K</strain>
    </source>
</reference>
<dbReference type="OrthoDB" id="60033at2759"/>
<feature type="transmembrane region" description="Helical" evidence="1">
    <location>
        <begin position="533"/>
        <end position="552"/>
    </location>
</feature>
<dbReference type="GO" id="GO:0008074">
    <property type="term" value="C:guanylate cyclase complex, soluble"/>
    <property type="evidence" value="ECO:0007669"/>
    <property type="project" value="TreeGrafter"/>
</dbReference>
<dbReference type="PANTHER" id="PTHR45655:SF13">
    <property type="entry name" value="SOLUBLE GUANYLATE CYCLASE GCY-32-RELATED"/>
    <property type="match status" value="1"/>
</dbReference>
<dbReference type="GO" id="GO:0070482">
    <property type="term" value="P:response to oxygen levels"/>
    <property type="evidence" value="ECO:0007669"/>
    <property type="project" value="TreeGrafter"/>
</dbReference>
<keyword evidence="1" id="KW-0472">Membrane</keyword>
<dbReference type="GO" id="GO:0004383">
    <property type="term" value="F:guanylate cyclase activity"/>
    <property type="evidence" value="ECO:0007669"/>
    <property type="project" value="TreeGrafter"/>
</dbReference>
<feature type="transmembrane region" description="Helical" evidence="1">
    <location>
        <begin position="393"/>
        <end position="414"/>
    </location>
</feature>
<evidence type="ECO:0000313" key="4">
    <source>
        <dbReference type="Proteomes" id="UP000179807"/>
    </source>
</evidence>
<keyword evidence="1" id="KW-1133">Transmembrane helix</keyword>
<sequence>MVETSRLRVRNTWESLMNGTLTEIESACEIMISTIKKIENKFINIQNYHSNNQYSLRAQASFMKEVLADYDAYDDLLSKIKMIVSGRSLDADQPYLYGHYYFKNLPERIAKKTFQNHEILGGQTTSSFESIAITNQELKFPVEQRTLYTVIRNSIDKLTFPLIRTKIILHISYFIVFCFVPFLAYLFFYNDFIKYLKLPLDVLAHTSYFRDSFGTYTGCIVRYYFEEQNLIPDQCHNHDFGDEFFELQYPNIGGSCKSKQQIQYFSYRSMLALGFLNDYVKLDINNPKFIAGKSILMHNIYNFSYYSDTFSNETSFYNHFSTIQQKVVSLSESGLLLFENSTKHSINESELISTILINYYTINQYINIASEDFLEFSNHRVYKTLQFISILEITIPIFFVITYGALTIIMTNLIRKLKLKLFCSSQALPKNVLQTMINKLDTSLLNGSSNTLTHTTGFIRQAEEETPENKNKFIHAMSLFRTGERSRKTTNLKVMIFLSISMLVLLISEFIFAAEHFQYIGETYLQFSPYTHLLSIAYSYSLQAMIYLNVYIHYNSFFEKIGLNRSQVFLQYHESRDISLHHFYDFLERNQTDFFGALFHAEVEDPTTEIPPDSRSMENSILKLNASQIQISNHKYSKNAKLQNLSKNKNIASKLNETELHDIFKELPLVQMYYLFVEIMDVVSHTKCNHSQDATFLLGNESYSPEIVEYLISELWHLQLFHLYSNYLDPLLSQIYYKSDTVLSQHKFVLYIVTIFFTIMEVIVLIFLVDRLNAITYKVRISLRLLLHAPPDVVLSSSYISSILSGDFKSLYKSKTAELDKNLYSLAAKHFPCAFLSVNKSGEIFKKNKLATDIFGDILFLPFEFSTNENDITVVEYHEKHFNVVTMKDIEDHNQFVLVFQDITDEFTMKNRIKEEKIKLENLINLFLPTELMEIYKFGKSVSLLIPQTTIISIAVHEDSYDRSFKSLQNPEIDEAANTNYYNNNNNNHYKVDTQQNNFTRIPPCLTSGSLSPISNHLINDPQSRHISHTCSTNNISNILNINNASNQNNINSKNHLAQEEEEDIKEVCKSDNVFEQLLFMMNNLIDKFPNLTTVELVADRFYVFGNFQGKSNEASQIAKEIIEFGLNVLMFAIQTNIKLQIGVVSGGPLSIGVIGKDMPHFEFIGDIIDFANRICTNASENLIHLARSTYELIYDGNFDIKVKNEEKSSTTTGNALIYTISL</sequence>
<evidence type="ECO:0000259" key="2">
    <source>
        <dbReference type="PROSITE" id="PS50125"/>
    </source>
</evidence>
<dbReference type="RefSeq" id="XP_068353420.1">
    <property type="nucleotide sequence ID" value="XM_068508840.1"/>
</dbReference>
<dbReference type="InterPro" id="IPR001054">
    <property type="entry name" value="A/G_cyclase"/>
</dbReference>
<keyword evidence="4" id="KW-1185">Reference proteome</keyword>
<dbReference type="VEuPathDB" id="TrichDB:TRFO_33035"/>
<dbReference type="AlphaFoldDB" id="A0A1J4JRZ7"/>
<dbReference type="PROSITE" id="PS50125">
    <property type="entry name" value="GUANYLATE_CYCLASE_2"/>
    <property type="match status" value="1"/>
</dbReference>
<dbReference type="SMART" id="SM00044">
    <property type="entry name" value="CYCc"/>
    <property type="match status" value="1"/>
</dbReference>
<feature type="domain" description="Guanylate cyclase" evidence="2">
    <location>
        <begin position="1033"/>
        <end position="1176"/>
    </location>
</feature>
<feature type="transmembrane region" description="Helical" evidence="1">
    <location>
        <begin position="748"/>
        <end position="769"/>
    </location>
</feature>
<dbReference type="GO" id="GO:0019934">
    <property type="term" value="P:cGMP-mediated signaling"/>
    <property type="evidence" value="ECO:0007669"/>
    <property type="project" value="TreeGrafter"/>
</dbReference>
<evidence type="ECO:0000256" key="1">
    <source>
        <dbReference type="SAM" id="Phobius"/>
    </source>
</evidence>